<name>A0A336LE91_CULSO</name>
<dbReference type="EMBL" id="UFQS01003909">
    <property type="protein sequence ID" value="SSX16030.1"/>
    <property type="molecule type" value="Genomic_DNA"/>
</dbReference>
<accession>A0A336LE91</accession>
<sequence length="75" mass="8964">MLYKSTENAYIHKYYKHYINKYPMYNAELHQLYIITTTPKKIQSSSLLDIERIRLLNCADLTVNSGQFITKQNFE</sequence>
<evidence type="ECO:0000313" key="2">
    <source>
        <dbReference type="EMBL" id="SSX35363.1"/>
    </source>
</evidence>
<evidence type="ECO:0000313" key="1">
    <source>
        <dbReference type="EMBL" id="SSX16030.1"/>
    </source>
</evidence>
<dbReference type="AlphaFoldDB" id="A0A336LE91"/>
<dbReference type="EMBL" id="UFQT01003909">
    <property type="protein sequence ID" value="SSX35363.1"/>
    <property type="molecule type" value="Genomic_DNA"/>
</dbReference>
<organism evidence="1">
    <name type="scientific">Culicoides sonorensis</name>
    <name type="common">Biting midge</name>
    <dbReference type="NCBI Taxonomy" id="179676"/>
    <lineage>
        <taxon>Eukaryota</taxon>
        <taxon>Metazoa</taxon>
        <taxon>Ecdysozoa</taxon>
        <taxon>Arthropoda</taxon>
        <taxon>Hexapoda</taxon>
        <taxon>Insecta</taxon>
        <taxon>Pterygota</taxon>
        <taxon>Neoptera</taxon>
        <taxon>Endopterygota</taxon>
        <taxon>Diptera</taxon>
        <taxon>Nematocera</taxon>
        <taxon>Chironomoidea</taxon>
        <taxon>Ceratopogonidae</taxon>
        <taxon>Ceratopogoninae</taxon>
        <taxon>Culicoides</taxon>
        <taxon>Monoculicoides</taxon>
    </lineage>
</organism>
<protein>
    <submittedName>
        <fullName evidence="1">CSON009757 protein</fullName>
    </submittedName>
</protein>
<gene>
    <name evidence="1" type="primary">CSON009757</name>
</gene>
<reference evidence="1" key="1">
    <citation type="submission" date="2018-04" db="EMBL/GenBank/DDBJ databases">
        <authorList>
            <person name="Go L.Y."/>
            <person name="Mitchell J.A."/>
        </authorList>
    </citation>
    <scope>NUCLEOTIDE SEQUENCE</scope>
    <source>
        <tissue evidence="1">Whole organism</tissue>
    </source>
</reference>
<proteinExistence type="predicted"/>
<reference evidence="2" key="2">
    <citation type="submission" date="2018-07" db="EMBL/GenBank/DDBJ databases">
        <authorList>
            <person name="Quirk P.G."/>
            <person name="Krulwich T.A."/>
        </authorList>
    </citation>
    <scope>NUCLEOTIDE SEQUENCE</scope>
</reference>
<dbReference type="VEuPathDB" id="VectorBase:CSON009757"/>